<accession>A0A1A9MZK6</accession>
<dbReference type="RefSeq" id="WP_064264998.1">
    <property type="nucleotide sequence ID" value="NZ_LXJZ01000009.1"/>
</dbReference>
<dbReference type="Gene3D" id="3.40.50.300">
    <property type="entry name" value="P-loop containing nucleotide triphosphate hydrolases"/>
    <property type="match status" value="1"/>
</dbReference>
<keyword evidence="5 7" id="KW-0547">Nucleotide-binding</keyword>
<comment type="catalytic activity">
    <reaction evidence="7">
        <text>a quaternary ammonium(out) + ATP + H2O = a quaternary ammonium(in) + ADP + phosphate + H(+)</text>
        <dbReference type="Rhea" id="RHEA:11036"/>
        <dbReference type="ChEBI" id="CHEBI:15377"/>
        <dbReference type="ChEBI" id="CHEBI:15378"/>
        <dbReference type="ChEBI" id="CHEBI:30616"/>
        <dbReference type="ChEBI" id="CHEBI:35267"/>
        <dbReference type="ChEBI" id="CHEBI:43474"/>
        <dbReference type="ChEBI" id="CHEBI:456216"/>
    </reaction>
</comment>
<dbReference type="Pfam" id="PF00005">
    <property type="entry name" value="ABC_tran"/>
    <property type="match status" value="1"/>
</dbReference>
<dbReference type="InterPro" id="IPR003593">
    <property type="entry name" value="AAA+_ATPase"/>
</dbReference>
<evidence type="ECO:0000259" key="8">
    <source>
        <dbReference type="PROSITE" id="PS50893"/>
    </source>
</evidence>
<organism evidence="9 12">
    <name type="scientific">Paraburkholderia ginsengiterrae</name>
    <dbReference type="NCBI Taxonomy" id="1462993"/>
    <lineage>
        <taxon>Bacteria</taxon>
        <taxon>Pseudomonadati</taxon>
        <taxon>Pseudomonadota</taxon>
        <taxon>Betaproteobacteria</taxon>
        <taxon>Burkholderiales</taxon>
        <taxon>Burkholderiaceae</taxon>
        <taxon>Paraburkholderia</taxon>
    </lineage>
</organism>
<evidence type="ECO:0000313" key="9">
    <source>
        <dbReference type="EMBL" id="OAJ52328.1"/>
    </source>
</evidence>
<comment type="caution">
    <text evidence="9">The sequence shown here is derived from an EMBL/GenBank/DDBJ whole genome shotgun (WGS) entry which is preliminary data.</text>
</comment>
<evidence type="ECO:0000256" key="2">
    <source>
        <dbReference type="ARBA" id="ARBA00022448"/>
    </source>
</evidence>
<dbReference type="Proteomes" id="UP000077961">
    <property type="component" value="Unassembled WGS sequence"/>
</dbReference>
<evidence type="ECO:0000256" key="6">
    <source>
        <dbReference type="ARBA" id="ARBA00022840"/>
    </source>
</evidence>
<sequence>MAAIEVKHVYKLFGPEAGHARVLDLLRSGKGKADVLAQTGCNVGLNDVSLHIGSGEIYVIMGLSGSGKSTLVRHFNRLIEPTAGEILIDGSDVIKLNAHGLRELRRYKVSMVFQNFGLLPHHTVLDNTAYALRTRGESKAEANEKARKWLSTVGLDGYGNHYPDELSGGMRQRVGLARALAADTDVLLMDEAFSALDPLIRAEMQDQLLKLQATLNKTIVFITHDLDEALRIGNRIAILRDGTLVQEGTPNEILTKPADDYVRRFVERRAGVQ</sequence>
<evidence type="ECO:0000256" key="1">
    <source>
        <dbReference type="ARBA" id="ARBA00005417"/>
    </source>
</evidence>
<keyword evidence="3" id="KW-1003">Cell membrane</keyword>
<dbReference type="CDD" id="cd03294">
    <property type="entry name" value="ABC_Pro_Gly_Betaine"/>
    <property type="match status" value="1"/>
</dbReference>
<dbReference type="PROSITE" id="PS50893">
    <property type="entry name" value="ABC_TRANSPORTER_2"/>
    <property type="match status" value="1"/>
</dbReference>
<evidence type="ECO:0000256" key="3">
    <source>
        <dbReference type="ARBA" id="ARBA00022475"/>
    </source>
</evidence>
<keyword evidence="6 7" id="KW-0067">ATP-binding</keyword>
<keyword evidence="2 7" id="KW-0813">Transport</keyword>
<dbReference type="GO" id="GO:0005886">
    <property type="term" value="C:plasma membrane"/>
    <property type="evidence" value="ECO:0007669"/>
    <property type="project" value="UniProtKB-SubCell"/>
</dbReference>
<dbReference type="InterPro" id="IPR005892">
    <property type="entry name" value="Gly-betaine_transp_ATP-bd"/>
</dbReference>
<dbReference type="Proteomes" id="UP000078116">
    <property type="component" value="Unassembled WGS sequence"/>
</dbReference>
<dbReference type="STRING" id="1462993.A6V36_17825"/>
<dbReference type="GO" id="GO:0006970">
    <property type="term" value="P:response to osmotic stress"/>
    <property type="evidence" value="ECO:0007669"/>
    <property type="project" value="UniProtKB-ARBA"/>
</dbReference>
<dbReference type="GO" id="GO:0006865">
    <property type="term" value="P:amino acid transport"/>
    <property type="evidence" value="ECO:0007669"/>
    <property type="project" value="UniProtKB-UniRule"/>
</dbReference>
<keyword evidence="4 7" id="KW-0997">Cell inner membrane</keyword>
<reference evidence="11 12" key="1">
    <citation type="submission" date="2016-04" db="EMBL/GenBank/DDBJ databases">
        <title>Reclassification of Paraburkholderia panaciterrae (Farh et al. 2015) Dobritsa &amp; Samadpour 2016 as a later homotypic synonym of Paraburkholderia ginsengiterrae (Farh et al. 2015) Dobritsa &amp; Samadpour 2016.</title>
        <authorList>
            <person name="Dobritsa A.P."/>
            <person name="Kutumbaka K."/>
            <person name="Samadpour M."/>
        </authorList>
    </citation>
    <scope>NUCLEOTIDE SEQUENCE [LARGE SCALE GENOMIC DNA]</scope>
    <source>
        <strain evidence="9 12">DCY85</strain>
        <strain evidence="10 11">DCY85-1</strain>
    </source>
</reference>
<dbReference type="GO" id="GO:0031460">
    <property type="term" value="P:glycine betaine transport"/>
    <property type="evidence" value="ECO:0007669"/>
    <property type="project" value="InterPro"/>
</dbReference>
<evidence type="ECO:0000313" key="12">
    <source>
        <dbReference type="Proteomes" id="UP000078116"/>
    </source>
</evidence>
<dbReference type="PROSITE" id="PS00211">
    <property type="entry name" value="ABC_TRANSPORTER_1"/>
    <property type="match status" value="1"/>
</dbReference>
<keyword evidence="4 7" id="KW-0472">Membrane</keyword>
<dbReference type="PANTHER" id="PTHR43869">
    <property type="entry name" value="GLYCINE BETAINE/PROLINE BETAINE TRANSPORT SYSTEM ATP-BINDING PROTEIN PROV"/>
    <property type="match status" value="1"/>
</dbReference>
<dbReference type="SUPFAM" id="SSF52540">
    <property type="entry name" value="P-loop containing nucleoside triphosphate hydrolases"/>
    <property type="match status" value="1"/>
</dbReference>
<evidence type="ECO:0000313" key="11">
    <source>
        <dbReference type="Proteomes" id="UP000077961"/>
    </source>
</evidence>
<dbReference type="PANTHER" id="PTHR43869:SF1">
    <property type="entry name" value="GLYCINE BETAINE_PROLINE BETAINE TRANSPORT SYSTEM ATP-BINDING PROTEIN PROV"/>
    <property type="match status" value="1"/>
</dbReference>
<dbReference type="FunFam" id="3.40.50.300:FF:000201">
    <property type="entry name" value="Glycine betaine/L-proline ABC transporter ATP-binding protein"/>
    <property type="match status" value="1"/>
</dbReference>
<dbReference type="InterPro" id="IPR017871">
    <property type="entry name" value="ABC_transporter-like_CS"/>
</dbReference>
<dbReference type="SMART" id="SM00382">
    <property type="entry name" value="AAA"/>
    <property type="match status" value="1"/>
</dbReference>
<dbReference type="InterPro" id="IPR027417">
    <property type="entry name" value="P-loop_NTPase"/>
</dbReference>
<dbReference type="OrthoDB" id="9802264at2"/>
<evidence type="ECO:0000256" key="7">
    <source>
        <dbReference type="RuleBase" id="RU369116"/>
    </source>
</evidence>
<dbReference type="GO" id="GO:0005524">
    <property type="term" value="F:ATP binding"/>
    <property type="evidence" value="ECO:0007669"/>
    <property type="project" value="UniProtKB-UniRule"/>
</dbReference>
<dbReference type="GO" id="GO:0016887">
    <property type="term" value="F:ATP hydrolysis activity"/>
    <property type="evidence" value="ECO:0007669"/>
    <property type="project" value="UniProtKB-UniRule"/>
</dbReference>
<dbReference type="EMBL" id="LXKA01000372">
    <property type="protein sequence ID" value="OAJ52328.1"/>
    <property type="molecule type" value="Genomic_DNA"/>
</dbReference>
<evidence type="ECO:0000256" key="4">
    <source>
        <dbReference type="ARBA" id="ARBA00022519"/>
    </source>
</evidence>
<dbReference type="NCBIfam" id="TIGR01186">
    <property type="entry name" value="proV"/>
    <property type="match status" value="1"/>
</dbReference>
<evidence type="ECO:0000256" key="5">
    <source>
        <dbReference type="ARBA" id="ARBA00022741"/>
    </source>
</evidence>
<keyword evidence="11" id="KW-1185">Reference proteome</keyword>
<dbReference type="EC" id="7.6.2.9" evidence="7"/>
<protein>
    <recommendedName>
        <fullName evidence="7">Quaternary amine transport ATP-binding protein</fullName>
        <ecNumber evidence="7">7.6.2.9</ecNumber>
    </recommendedName>
</protein>
<dbReference type="AlphaFoldDB" id="A0A1A9MZK6"/>
<name>A0A1A9MZK6_9BURK</name>
<gene>
    <name evidence="10" type="ORF">A6V36_17825</name>
    <name evidence="9" type="ORF">A6V37_36650</name>
</gene>
<comment type="subunit">
    <text evidence="7">The complex is probably composed of two ATP-binding proteins, two transmembrane proteins and a solute-binding protein.</text>
</comment>
<dbReference type="InterPro" id="IPR051921">
    <property type="entry name" value="ABC_osmolyte_uptake_ATP-bind"/>
</dbReference>
<feature type="domain" description="ABC transporter" evidence="8">
    <location>
        <begin position="20"/>
        <end position="266"/>
    </location>
</feature>
<evidence type="ECO:0000313" key="10">
    <source>
        <dbReference type="EMBL" id="OAJ63865.1"/>
    </source>
</evidence>
<proteinExistence type="inferred from homology"/>
<dbReference type="EMBL" id="LXJZ01000009">
    <property type="protein sequence ID" value="OAJ63865.1"/>
    <property type="molecule type" value="Genomic_DNA"/>
</dbReference>
<comment type="similarity">
    <text evidence="1 7">Belongs to the ABC transporter superfamily.</text>
</comment>
<comment type="subcellular location">
    <subcellularLocation>
        <location evidence="7">Cell inner membrane</location>
        <topology evidence="7">Peripheral membrane protein</topology>
    </subcellularLocation>
</comment>
<dbReference type="GO" id="GO:0015418">
    <property type="term" value="F:ABC-type quaternary ammonium compound transporting activity"/>
    <property type="evidence" value="ECO:0007669"/>
    <property type="project" value="UniProtKB-EC"/>
</dbReference>
<dbReference type="InterPro" id="IPR003439">
    <property type="entry name" value="ABC_transporter-like_ATP-bd"/>
</dbReference>